<evidence type="ECO:0000313" key="14">
    <source>
        <dbReference type="Proteomes" id="UP000538147"/>
    </source>
</evidence>
<name>A0A841L4H0_9SPHN</name>
<reference evidence="13 14" key="1">
    <citation type="submission" date="2020-08" db="EMBL/GenBank/DDBJ databases">
        <title>Genomic Encyclopedia of Type Strains, Phase IV (KMG-IV): sequencing the most valuable type-strain genomes for metagenomic binning, comparative biology and taxonomic classification.</title>
        <authorList>
            <person name="Goeker M."/>
        </authorList>
    </citation>
    <scope>NUCLEOTIDE SEQUENCE [LARGE SCALE GENOMIC DNA]</scope>
    <source>
        <strain evidence="13 14">DSM 102189</strain>
    </source>
</reference>
<feature type="transmembrane region" description="Helical" evidence="12">
    <location>
        <begin position="294"/>
        <end position="315"/>
    </location>
</feature>
<evidence type="ECO:0000313" key="13">
    <source>
        <dbReference type="EMBL" id="MBB6227749.1"/>
    </source>
</evidence>
<keyword evidence="8 12" id="KW-0350">Heme biosynthesis</keyword>
<dbReference type="GO" id="GO:0005886">
    <property type="term" value="C:plasma membrane"/>
    <property type="evidence" value="ECO:0007669"/>
    <property type="project" value="UniProtKB-SubCell"/>
</dbReference>
<keyword evidence="9 12" id="KW-0472">Membrane</keyword>
<keyword evidence="4 12" id="KW-0479">Metal-binding</keyword>
<feature type="transmembrane region" description="Helical" evidence="12">
    <location>
        <begin position="138"/>
        <end position="156"/>
    </location>
</feature>
<feature type="transmembrane region" description="Helical" evidence="12">
    <location>
        <begin position="21"/>
        <end position="43"/>
    </location>
</feature>
<evidence type="ECO:0000256" key="1">
    <source>
        <dbReference type="ARBA" id="ARBA00001970"/>
    </source>
</evidence>
<dbReference type="Proteomes" id="UP000538147">
    <property type="component" value="Unassembled WGS sequence"/>
</dbReference>
<evidence type="ECO:0000256" key="11">
    <source>
        <dbReference type="ARBA" id="ARBA00048044"/>
    </source>
</evidence>
<dbReference type="PANTHER" id="PTHR23289">
    <property type="entry name" value="CYTOCHROME C OXIDASE ASSEMBLY PROTEIN COX15"/>
    <property type="match status" value="1"/>
</dbReference>
<keyword evidence="12" id="KW-1003">Cell membrane</keyword>
<dbReference type="AlphaFoldDB" id="A0A841L4H0"/>
<protein>
    <recommendedName>
        <fullName evidence="12">Heme A synthase</fullName>
        <shortName evidence="12">HAS</shortName>
        <ecNumber evidence="12">1.17.99.9</ecNumber>
    </recommendedName>
    <alternativeName>
        <fullName evidence="12">Cytochrome aa3-controlling protein</fullName>
    </alternativeName>
</protein>
<dbReference type="GO" id="GO:0006784">
    <property type="term" value="P:heme A biosynthetic process"/>
    <property type="evidence" value="ECO:0007669"/>
    <property type="project" value="UniProtKB-UniRule"/>
</dbReference>
<gene>
    <name evidence="12" type="primary">ctaA</name>
    <name evidence="13" type="ORF">FHS79_001928</name>
</gene>
<evidence type="ECO:0000256" key="7">
    <source>
        <dbReference type="ARBA" id="ARBA00023004"/>
    </source>
</evidence>
<dbReference type="InterPro" id="IPR023754">
    <property type="entry name" value="HemeA_Synthase_type2"/>
</dbReference>
<comment type="cofactor">
    <cofactor evidence="1 12">
        <name>heme b</name>
        <dbReference type="ChEBI" id="CHEBI:60344"/>
    </cofactor>
</comment>
<sequence length="350" mass="36648">MATLASRLNTSIAPASRAAPAAVAGWLLGVAGLVFAMVVVGGITRLTESGLSIVRWDVVSGTLPPLTDAAWAAEFAAYRQSSQYQLMNSGMSLAAFKGIFFWEYVHRLLGRVIGLAFALPLAWFWLRGRIPAGYKPRLLALLALGALQGTIGWWMVSSGLVGRTEVAHTRLAVHLGTALTIMAGLIWTALDLTRTARSTTPRPHRWVIPFAAVLAVQIVWGAFTAGLRAGHASDTWPQMAGALVPPGLAGGWAGLTADPFTVHFIHRSLALAVAAAALLVAVRLWQAGARPQAAALAVTISAQFALGVATVLSGVALPLGVAHQACGALLVAATVWAAHWSVQKPVSSRS</sequence>
<evidence type="ECO:0000256" key="12">
    <source>
        <dbReference type="HAMAP-Rule" id="MF_01665"/>
    </source>
</evidence>
<comment type="subunit">
    <text evidence="12">Interacts with CtaB.</text>
</comment>
<dbReference type="HAMAP" id="MF_01665">
    <property type="entry name" value="HemeA_synth_type2"/>
    <property type="match status" value="1"/>
</dbReference>
<dbReference type="InterPro" id="IPR003780">
    <property type="entry name" value="COX15/CtaA_fam"/>
</dbReference>
<keyword evidence="5 12" id="KW-1133">Transmembrane helix</keyword>
<comment type="subcellular location">
    <subcellularLocation>
        <location evidence="12">Cell membrane</location>
        <topology evidence="12">Multi-pass membrane protein</topology>
    </subcellularLocation>
    <subcellularLocation>
        <location evidence="2">Membrane</location>
        <topology evidence="2">Multi-pass membrane protein</topology>
    </subcellularLocation>
</comment>
<feature type="binding site" description="axial binding residue" evidence="12">
    <location>
        <position position="323"/>
    </location>
    <ligand>
        <name>heme</name>
        <dbReference type="ChEBI" id="CHEBI:30413"/>
    </ligand>
    <ligandPart>
        <name>Fe</name>
        <dbReference type="ChEBI" id="CHEBI:18248"/>
    </ligandPart>
</feature>
<dbReference type="GO" id="GO:0046872">
    <property type="term" value="F:metal ion binding"/>
    <property type="evidence" value="ECO:0007669"/>
    <property type="project" value="UniProtKB-KW"/>
</dbReference>
<dbReference type="GO" id="GO:0016653">
    <property type="term" value="F:oxidoreductase activity, acting on NAD(P)H, heme protein as acceptor"/>
    <property type="evidence" value="ECO:0007669"/>
    <property type="project" value="TreeGrafter"/>
</dbReference>
<evidence type="ECO:0000256" key="10">
    <source>
        <dbReference type="ARBA" id="ARBA00044501"/>
    </source>
</evidence>
<feature type="transmembrane region" description="Helical" evidence="12">
    <location>
        <begin position="206"/>
        <end position="227"/>
    </location>
</feature>
<comment type="pathway">
    <text evidence="10 12">Porphyrin-containing compound metabolism; heme A biosynthesis; heme A from heme O: step 1/1.</text>
</comment>
<evidence type="ECO:0000256" key="6">
    <source>
        <dbReference type="ARBA" id="ARBA00023002"/>
    </source>
</evidence>
<dbReference type="EC" id="1.17.99.9" evidence="12"/>
<dbReference type="PANTHER" id="PTHR23289:SF2">
    <property type="entry name" value="CYTOCHROME C OXIDASE ASSEMBLY PROTEIN COX15 HOMOLOG"/>
    <property type="match status" value="1"/>
</dbReference>
<keyword evidence="3 12" id="KW-0812">Transmembrane</keyword>
<dbReference type="UniPathway" id="UPA00269">
    <property type="reaction ID" value="UER00713"/>
</dbReference>
<evidence type="ECO:0000256" key="4">
    <source>
        <dbReference type="ARBA" id="ARBA00022723"/>
    </source>
</evidence>
<dbReference type="EMBL" id="JACIIV010000012">
    <property type="protein sequence ID" value="MBB6227749.1"/>
    <property type="molecule type" value="Genomic_DNA"/>
</dbReference>
<feature type="transmembrane region" description="Helical" evidence="12">
    <location>
        <begin position="321"/>
        <end position="342"/>
    </location>
</feature>
<proteinExistence type="inferred from homology"/>
<accession>A0A841L4H0</accession>
<feature type="transmembrane region" description="Helical" evidence="12">
    <location>
        <begin position="264"/>
        <end position="282"/>
    </location>
</feature>
<keyword evidence="7 12" id="KW-0408">Iron</keyword>
<evidence type="ECO:0000256" key="2">
    <source>
        <dbReference type="ARBA" id="ARBA00004141"/>
    </source>
</evidence>
<dbReference type="Pfam" id="PF02628">
    <property type="entry name" value="COX15-CtaA"/>
    <property type="match status" value="1"/>
</dbReference>
<evidence type="ECO:0000256" key="5">
    <source>
        <dbReference type="ARBA" id="ARBA00022989"/>
    </source>
</evidence>
<evidence type="ECO:0000256" key="3">
    <source>
        <dbReference type="ARBA" id="ARBA00022692"/>
    </source>
</evidence>
<evidence type="ECO:0000256" key="9">
    <source>
        <dbReference type="ARBA" id="ARBA00023136"/>
    </source>
</evidence>
<feature type="binding site" description="axial binding residue" evidence="12">
    <location>
        <position position="266"/>
    </location>
    <ligand>
        <name>heme</name>
        <dbReference type="ChEBI" id="CHEBI:30413"/>
    </ligand>
    <ligandPart>
        <name>Fe</name>
        <dbReference type="ChEBI" id="CHEBI:18248"/>
    </ligandPart>
</feature>
<comment type="caution">
    <text evidence="13">The sequence shown here is derived from an EMBL/GenBank/DDBJ whole genome shotgun (WGS) entry which is preliminary data.</text>
</comment>
<comment type="function">
    <text evidence="12">Catalyzes the conversion of heme O to heme A by two successive hydroxylations of the methyl group at C8. The first hydroxylation forms heme I, the second hydroxylation results in an unstable dihydroxymethyl group, which spontaneously dehydrates, resulting in the formyl group of heme A.</text>
</comment>
<comment type="similarity">
    <text evidence="12">Belongs to the COX15/CtaA family. Type 2 subfamily.</text>
</comment>
<dbReference type="RefSeq" id="WP_184198891.1">
    <property type="nucleotide sequence ID" value="NZ_BMOX01000026.1"/>
</dbReference>
<comment type="catalytic activity">
    <reaction evidence="11">
        <text>Fe(II)-heme o + 2 A + H2O = Fe(II)-heme a + 2 AH2</text>
        <dbReference type="Rhea" id="RHEA:63388"/>
        <dbReference type="ChEBI" id="CHEBI:13193"/>
        <dbReference type="ChEBI" id="CHEBI:15377"/>
        <dbReference type="ChEBI" id="CHEBI:17499"/>
        <dbReference type="ChEBI" id="CHEBI:60530"/>
        <dbReference type="ChEBI" id="CHEBI:61715"/>
        <dbReference type="EC" id="1.17.99.9"/>
    </reaction>
    <physiologicalReaction direction="left-to-right" evidence="11">
        <dbReference type="Rhea" id="RHEA:63389"/>
    </physiologicalReaction>
</comment>
<evidence type="ECO:0000256" key="8">
    <source>
        <dbReference type="ARBA" id="ARBA00023133"/>
    </source>
</evidence>
<feature type="transmembrane region" description="Helical" evidence="12">
    <location>
        <begin position="171"/>
        <end position="190"/>
    </location>
</feature>
<organism evidence="13 14">
    <name type="scientific">Polymorphobacter multimanifer</name>
    <dbReference type="NCBI Taxonomy" id="1070431"/>
    <lineage>
        <taxon>Bacteria</taxon>
        <taxon>Pseudomonadati</taxon>
        <taxon>Pseudomonadota</taxon>
        <taxon>Alphaproteobacteria</taxon>
        <taxon>Sphingomonadales</taxon>
        <taxon>Sphingosinicellaceae</taxon>
        <taxon>Polymorphobacter</taxon>
    </lineage>
</organism>
<keyword evidence="6 12" id="KW-0560">Oxidoreductase</keyword>
<keyword evidence="14" id="KW-1185">Reference proteome</keyword>
<dbReference type="GO" id="GO:0120547">
    <property type="term" value="F:heme A synthase activity"/>
    <property type="evidence" value="ECO:0007669"/>
    <property type="project" value="UniProtKB-EC"/>
</dbReference>
<feature type="transmembrane region" description="Helical" evidence="12">
    <location>
        <begin position="108"/>
        <end position="126"/>
    </location>
</feature>